<dbReference type="RefSeq" id="WP_180701668.1">
    <property type="nucleotide sequence ID" value="NZ_LN555523.1"/>
</dbReference>
<feature type="domain" description="Serine aminopeptidase S33" evidence="1">
    <location>
        <begin position="37"/>
        <end position="291"/>
    </location>
</feature>
<reference evidence="2 3" key="1">
    <citation type="submission" date="2014-04" db="EMBL/GenBank/DDBJ databases">
        <authorList>
            <person name="Hornung B.V."/>
        </authorList>
    </citation>
    <scope>NUCLEOTIDE SEQUENCE [LARGE SCALE GENOMIC DNA]</scope>
    <source>
        <strain evidence="2 3">CRIB</strain>
    </source>
</reference>
<proteinExistence type="predicted"/>
<dbReference type="SUPFAM" id="SSF53474">
    <property type="entry name" value="alpha/beta-Hydrolases"/>
    <property type="match status" value="1"/>
</dbReference>
<protein>
    <submittedName>
        <fullName evidence="2">Lysophospholipase L2 PLDB, possibly yfhM</fullName>
    </submittedName>
</protein>
<dbReference type="InterPro" id="IPR022742">
    <property type="entry name" value="Hydrolase_4"/>
</dbReference>
<dbReference type="Pfam" id="PF12146">
    <property type="entry name" value="Hydrolase_4"/>
    <property type="match status" value="1"/>
</dbReference>
<accession>A0A1V1I1N0</accession>
<dbReference type="AlphaFoldDB" id="A0A1V1I1N0"/>
<dbReference type="Proteomes" id="UP000245622">
    <property type="component" value="Chromosome 1"/>
</dbReference>
<dbReference type="InterPro" id="IPR029058">
    <property type="entry name" value="AB_hydrolase_fold"/>
</dbReference>
<dbReference type="InterPro" id="IPR051044">
    <property type="entry name" value="MAG_DAG_Lipase"/>
</dbReference>
<evidence type="ECO:0000313" key="3">
    <source>
        <dbReference type="Proteomes" id="UP000245622"/>
    </source>
</evidence>
<evidence type="ECO:0000313" key="2">
    <source>
        <dbReference type="EMBL" id="CED94125.1"/>
    </source>
</evidence>
<evidence type="ECO:0000259" key="1">
    <source>
        <dbReference type="Pfam" id="PF12146"/>
    </source>
</evidence>
<sequence>MSKAKSIKGNVIYEDGFFMGEKDIKIYYKSYEVEDSEDVIVISHGFCESSEKYRELIKIFNKNDYSVYIIDHRGHGKSGRLGIDNSQVNVEDFNYYVKDLKTFLDSIVVPNLNDRKLYLFSHSMGGAIGALFLEKYNNYFEKAILNCPMMEIDTGKYPKIVSKIVAKVFCTIGMGDKYLFGHGPFNCKPDFRNAATSSQKRYDSYFNKQLQHKELQTSGGSFNWLNQAFKGIKELLKSENIKNIKADVLLFQAGKDTFVKPEGHNKFLSVAKNCEFIKFEDAKHEIYIEKDEIFNPYIEKVLEFYNK</sequence>
<dbReference type="PANTHER" id="PTHR11614">
    <property type="entry name" value="PHOSPHOLIPASE-RELATED"/>
    <property type="match status" value="1"/>
</dbReference>
<organism evidence="2 3">
    <name type="scientific">Romboutsia ilealis</name>
    <dbReference type="NCBI Taxonomy" id="1115758"/>
    <lineage>
        <taxon>Bacteria</taxon>
        <taxon>Bacillati</taxon>
        <taxon>Bacillota</taxon>
        <taxon>Clostridia</taxon>
        <taxon>Peptostreptococcales</taxon>
        <taxon>Peptostreptococcaceae</taxon>
        <taxon>Romboutsia</taxon>
    </lineage>
</organism>
<gene>
    <name evidence="2" type="ORF">CRIB_1518</name>
</gene>
<dbReference type="KEGG" id="ril:CRIB_1518"/>
<name>A0A1V1I1N0_9FIRM</name>
<dbReference type="EMBL" id="LN555523">
    <property type="protein sequence ID" value="CED94125.1"/>
    <property type="molecule type" value="Genomic_DNA"/>
</dbReference>
<dbReference type="GeneID" id="82205551"/>
<keyword evidence="3" id="KW-1185">Reference proteome</keyword>
<dbReference type="Gene3D" id="3.40.50.1820">
    <property type="entry name" value="alpha/beta hydrolase"/>
    <property type="match status" value="1"/>
</dbReference>